<proteinExistence type="predicted"/>
<organism evidence="2 3">
    <name type="scientific">Aulographum hederae CBS 113979</name>
    <dbReference type="NCBI Taxonomy" id="1176131"/>
    <lineage>
        <taxon>Eukaryota</taxon>
        <taxon>Fungi</taxon>
        <taxon>Dikarya</taxon>
        <taxon>Ascomycota</taxon>
        <taxon>Pezizomycotina</taxon>
        <taxon>Dothideomycetes</taxon>
        <taxon>Pleosporomycetidae</taxon>
        <taxon>Aulographales</taxon>
        <taxon>Aulographaceae</taxon>
    </lineage>
</organism>
<dbReference type="EMBL" id="ML977151">
    <property type="protein sequence ID" value="KAF1987800.1"/>
    <property type="molecule type" value="Genomic_DNA"/>
</dbReference>
<dbReference type="Proteomes" id="UP000800041">
    <property type="component" value="Unassembled WGS sequence"/>
</dbReference>
<name>A0A6G1H455_9PEZI</name>
<evidence type="ECO:0000313" key="3">
    <source>
        <dbReference type="Proteomes" id="UP000800041"/>
    </source>
</evidence>
<accession>A0A6G1H455</accession>
<evidence type="ECO:0000313" key="2">
    <source>
        <dbReference type="EMBL" id="KAF1987800.1"/>
    </source>
</evidence>
<sequence>MEPKEKGRLSSFGKTTTSDIINASQDTMASEKKKGRLSNYGKNATNHTMKTSENPMAPEKKGRFSDFGKTWKPPGYPDAAKDDQVMLGSTAQIMARPVVAVTHSIRQIQLETAGETIETISSEAAVCSIHKVNPVAVSSVDAATRSKLAAIDTLHYQPCLSRWVNAGGSTIDFTRSEDFSVSSSSTRVQQMSPSRGSQFNSHSTCARVRKSFFLL</sequence>
<protein>
    <submittedName>
        <fullName evidence="2">Uncharacterized protein</fullName>
    </submittedName>
</protein>
<evidence type="ECO:0000256" key="1">
    <source>
        <dbReference type="SAM" id="MobiDB-lite"/>
    </source>
</evidence>
<gene>
    <name evidence="2" type="ORF">K402DRAFT_45986</name>
</gene>
<reference evidence="2" key="1">
    <citation type="journal article" date="2020" name="Stud. Mycol.">
        <title>101 Dothideomycetes genomes: a test case for predicting lifestyles and emergence of pathogens.</title>
        <authorList>
            <person name="Haridas S."/>
            <person name="Albert R."/>
            <person name="Binder M."/>
            <person name="Bloem J."/>
            <person name="Labutti K."/>
            <person name="Salamov A."/>
            <person name="Andreopoulos B."/>
            <person name="Baker S."/>
            <person name="Barry K."/>
            <person name="Bills G."/>
            <person name="Bluhm B."/>
            <person name="Cannon C."/>
            <person name="Castanera R."/>
            <person name="Culley D."/>
            <person name="Daum C."/>
            <person name="Ezra D."/>
            <person name="Gonzalez J."/>
            <person name="Henrissat B."/>
            <person name="Kuo A."/>
            <person name="Liang C."/>
            <person name="Lipzen A."/>
            <person name="Lutzoni F."/>
            <person name="Magnuson J."/>
            <person name="Mondo S."/>
            <person name="Nolan M."/>
            <person name="Ohm R."/>
            <person name="Pangilinan J."/>
            <person name="Park H.-J."/>
            <person name="Ramirez L."/>
            <person name="Alfaro M."/>
            <person name="Sun H."/>
            <person name="Tritt A."/>
            <person name="Yoshinaga Y."/>
            <person name="Zwiers L.-H."/>
            <person name="Turgeon B."/>
            <person name="Goodwin S."/>
            <person name="Spatafora J."/>
            <person name="Crous P."/>
            <person name="Grigoriev I."/>
        </authorList>
    </citation>
    <scope>NUCLEOTIDE SEQUENCE</scope>
    <source>
        <strain evidence="2">CBS 113979</strain>
    </source>
</reference>
<dbReference type="AlphaFoldDB" id="A0A6G1H455"/>
<feature type="region of interest" description="Disordered" evidence="1">
    <location>
        <begin position="1"/>
        <end position="62"/>
    </location>
</feature>
<keyword evidence="3" id="KW-1185">Reference proteome</keyword>
<feature type="compositionally biased region" description="Polar residues" evidence="1">
    <location>
        <begin position="40"/>
        <end position="54"/>
    </location>
</feature>
<feature type="compositionally biased region" description="Polar residues" evidence="1">
    <location>
        <begin position="12"/>
        <end position="28"/>
    </location>
</feature>